<keyword evidence="1" id="KW-0808">Transferase</keyword>
<dbReference type="GO" id="GO:0061630">
    <property type="term" value="F:ubiquitin protein ligase activity"/>
    <property type="evidence" value="ECO:0007669"/>
    <property type="project" value="UniProtKB-EC"/>
</dbReference>
<dbReference type="GO" id="GO:0030915">
    <property type="term" value="C:Smc5-Smc6 complex"/>
    <property type="evidence" value="ECO:0007669"/>
    <property type="project" value="UniProtKB-UniRule"/>
</dbReference>
<dbReference type="GeneID" id="108845988"/>
<comment type="catalytic activity">
    <reaction evidence="1">
        <text>S-ubiquitinyl-[E2 ubiquitin-conjugating enzyme]-L-cysteine + [acceptor protein]-L-lysine = [E2 ubiquitin-conjugating enzyme]-L-cysteine + N(6)-ubiquitinyl-[acceptor protein]-L-lysine.</text>
        <dbReference type="EC" id="2.3.2.27"/>
    </reaction>
</comment>
<dbReference type="AlphaFoldDB" id="A0A6J0MRC4"/>
<accession>A0A6J0MRC4</accession>
<keyword evidence="1" id="KW-0539">Nucleus</keyword>
<dbReference type="PANTHER" id="PTHR20973:SF2">
    <property type="entry name" value="NON-STRUCTURAL MAINTENANCE OF CHROMOSOMES ELEMENT 1 HOMOLOG"/>
    <property type="match status" value="1"/>
</dbReference>
<keyword evidence="1" id="KW-0479">Metal-binding</keyword>
<proteinExistence type="inferred from homology"/>
<comment type="similarity">
    <text evidence="1">Belongs to the NSE1 family.</text>
</comment>
<dbReference type="RefSeq" id="XP_018474694.1">
    <property type="nucleotide sequence ID" value="XM_018619192.1"/>
</dbReference>
<feature type="compositionally biased region" description="Polar residues" evidence="2">
    <location>
        <begin position="17"/>
        <end position="34"/>
    </location>
</feature>
<reference evidence="3" key="1">
    <citation type="journal article" date="2019" name="Database">
        <title>The radish genome database (RadishGD): an integrated information resource for radish genomics.</title>
        <authorList>
            <person name="Yu H.J."/>
            <person name="Baek S."/>
            <person name="Lee Y.J."/>
            <person name="Cho A."/>
            <person name="Mun J.H."/>
        </authorList>
    </citation>
    <scope>NUCLEOTIDE SEQUENCE [LARGE SCALE GENOMIC DNA]</scope>
    <source>
        <strain evidence="3">cv. WK10039</strain>
    </source>
</reference>
<keyword evidence="1" id="KW-0863">Zinc-finger</keyword>
<evidence type="ECO:0000256" key="1">
    <source>
        <dbReference type="RuleBase" id="RU368018"/>
    </source>
</evidence>
<comment type="subunit">
    <text evidence="1">Component of the Smc5-Smc6 complex.</text>
</comment>
<protein>
    <recommendedName>
        <fullName evidence="1">Non-structural maintenance of chromosomes element 1 homolog</fullName>
        <ecNumber evidence="1">2.3.2.27</ecNumber>
    </recommendedName>
</protein>
<keyword evidence="1" id="KW-0833">Ubl conjugation pathway</keyword>
<evidence type="ECO:0000256" key="2">
    <source>
        <dbReference type="SAM" id="MobiDB-lite"/>
    </source>
</evidence>
<dbReference type="OrthoDB" id="185455at2759"/>
<gene>
    <name evidence="4" type="primary">LOC108845988</name>
</gene>
<dbReference type="Gene3D" id="1.10.10.10">
    <property type="entry name" value="Winged helix-like DNA-binding domain superfamily/Winged helix DNA-binding domain"/>
    <property type="match status" value="1"/>
</dbReference>
<comment type="subcellular location">
    <subcellularLocation>
        <location evidence="1">Nucleus</location>
    </subcellularLocation>
</comment>
<sequence length="122" mass="13626">MLIQDLISRGKSFIQSSPAETQVTSEASSSQQQVPPAFKNFSMSQKDITLDELVKDNWLCPTRDCNTGLTIKSLLDLRSCFRDYEVPSSEVCNEAGVKDDRVCSRCGKSWPLGRVTTYHSSE</sequence>
<dbReference type="InterPro" id="IPR011513">
    <property type="entry name" value="Nse1"/>
</dbReference>
<evidence type="ECO:0000313" key="4">
    <source>
        <dbReference type="RefSeq" id="XP_018474694.1"/>
    </source>
</evidence>
<keyword evidence="1" id="KW-0233">DNA recombination</keyword>
<dbReference type="GO" id="GO:0005634">
    <property type="term" value="C:nucleus"/>
    <property type="evidence" value="ECO:0007669"/>
    <property type="project" value="UniProtKB-SubCell"/>
</dbReference>
<dbReference type="GO" id="GO:0000724">
    <property type="term" value="P:double-strand break repair via homologous recombination"/>
    <property type="evidence" value="ECO:0007669"/>
    <property type="project" value="TreeGrafter"/>
</dbReference>
<keyword evidence="1" id="KW-0227">DNA damage</keyword>
<reference evidence="4" key="2">
    <citation type="submission" date="2025-08" db="UniProtKB">
        <authorList>
            <consortium name="RefSeq"/>
        </authorList>
    </citation>
    <scope>IDENTIFICATION</scope>
    <source>
        <tissue evidence="4">Leaf</tissue>
    </source>
</reference>
<keyword evidence="3" id="KW-1185">Reference proteome</keyword>
<dbReference type="PANTHER" id="PTHR20973">
    <property type="entry name" value="NON-SMC ELEMENT 1-RELATED"/>
    <property type="match status" value="1"/>
</dbReference>
<evidence type="ECO:0000313" key="3">
    <source>
        <dbReference type="Proteomes" id="UP000504610"/>
    </source>
</evidence>
<keyword evidence="1" id="KW-0234">DNA repair</keyword>
<dbReference type="InterPro" id="IPR036388">
    <property type="entry name" value="WH-like_DNA-bd_sf"/>
</dbReference>
<dbReference type="Pfam" id="PF07574">
    <property type="entry name" value="SMC_Nse1"/>
    <property type="match status" value="1"/>
</dbReference>
<organism evidence="3 4">
    <name type="scientific">Raphanus sativus</name>
    <name type="common">Radish</name>
    <name type="synonym">Raphanus raphanistrum var. sativus</name>
    <dbReference type="NCBI Taxonomy" id="3726"/>
    <lineage>
        <taxon>Eukaryota</taxon>
        <taxon>Viridiplantae</taxon>
        <taxon>Streptophyta</taxon>
        <taxon>Embryophyta</taxon>
        <taxon>Tracheophyta</taxon>
        <taxon>Spermatophyta</taxon>
        <taxon>Magnoliopsida</taxon>
        <taxon>eudicotyledons</taxon>
        <taxon>Gunneridae</taxon>
        <taxon>Pentapetalae</taxon>
        <taxon>rosids</taxon>
        <taxon>malvids</taxon>
        <taxon>Brassicales</taxon>
        <taxon>Brassicaceae</taxon>
        <taxon>Brassiceae</taxon>
        <taxon>Raphanus</taxon>
    </lineage>
</organism>
<feature type="region of interest" description="Disordered" evidence="2">
    <location>
        <begin position="17"/>
        <end position="36"/>
    </location>
</feature>
<name>A0A6J0MRC4_RAPSA</name>
<dbReference type="Proteomes" id="UP000504610">
    <property type="component" value="Chromosome 3"/>
</dbReference>
<dbReference type="GO" id="GO:0008270">
    <property type="term" value="F:zinc ion binding"/>
    <property type="evidence" value="ECO:0007669"/>
    <property type="project" value="UniProtKB-KW"/>
</dbReference>
<keyword evidence="1" id="KW-0862">Zinc</keyword>
<dbReference type="EC" id="2.3.2.27" evidence="1"/>
<dbReference type="KEGG" id="rsz:108845988"/>